<evidence type="ECO:0000259" key="1">
    <source>
        <dbReference type="Pfam" id="PF24764"/>
    </source>
</evidence>
<sequence length="258" mass="29085">MYGCTFYALSDGCSSRIIKLFSMPKKNAVIIYAHFREILLCEGIWDMVRVDHGTEACLMLFVQNLLRNERGNLSCEPYIQTQSRQNLPAERKWPEVNQRVIYPIKDVLVRMETSLMINLSDPAVQFCLSFITMNVAEIGLRRVQESWNSHPIEENSARIPEVVAQRMCRVHPVNPSLVPSVEDAIQMYTDAGGTITLNSSFGVDPLASSDALINQRETEFTQNNPSFDDIYSNVINGDGSFMAAAVLSFIKITRNLVP</sequence>
<protein>
    <recommendedName>
        <fullName evidence="1">Integrase core domain-containing protein</fullName>
    </recommendedName>
</protein>
<feature type="domain" description="Integrase core" evidence="1">
    <location>
        <begin position="10"/>
        <end position="163"/>
    </location>
</feature>
<dbReference type="EMBL" id="CALNXK010000006">
    <property type="protein sequence ID" value="CAH3038114.1"/>
    <property type="molecule type" value="Genomic_DNA"/>
</dbReference>
<reference evidence="2 3" key="1">
    <citation type="submission" date="2022-05" db="EMBL/GenBank/DDBJ databases">
        <authorList>
            <consortium name="Genoscope - CEA"/>
            <person name="William W."/>
        </authorList>
    </citation>
    <scope>NUCLEOTIDE SEQUENCE [LARGE SCALE GENOMIC DNA]</scope>
</reference>
<evidence type="ECO:0000313" key="3">
    <source>
        <dbReference type="Proteomes" id="UP001159405"/>
    </source>
</evidence>
<dbReference type="InterPro" id="IPR058913">
    <property type="entry name" value="Integrase_dom_put"/>
</dbReference>
<gene>
    <name evidence="2" type="ORF">PLOB_00039657</name>
</gene>
<keyword evidence="3" id="KW-1185">Reference proteome</keyword>
<dbReference type="Pfam" id="PF24764">
    <property type="entry name" value="rva_4"/>
    <property type="match status" value="1"/>
</dbReference>
<accession>A0ABN8MY13</accession>
<name>A0ABN8MY13_9CNID</name>
<comment type="caution">
    <text evidence="2">The sequence shown here is derived from an EMBL/GenBank/DDBJ whole genome shotgun (WGS) entry which is preliminary data.</text>
</comment>
<dbReference type="Proteomes" id="UP001159405">
    <property type="component" value="Unassembled WGS sequence"/>
</dbReference>
<proteinExistence type="predicted"/>
<evidence type="ECO:0000313" key="2">
    <source>
        <dbReference type="EMBL" id="CAH3038114.1"/>
    </source>
</evidence>
<dbReference type="PANTHER" id="PTHR46791">
    <property type="entry name" value="EXPRESSED PROTEIN"/>
    <property type="match status" value="1"/>
</dbReference>
<organism evidence="2 3">
    <name type="scientific">Porites lobata</name>
    <dbReference type="NCBI Taxonomy" id="104759"/>
    <lineage>
        <taxon>Eukaryota</taxon>
        <taxon>Metazoa</taxon>
        <taxon>Cnidaria</taxon>
        <taxon>Anthozoa</taxon>
        <taxon>Hexacorallia</taxon>
        <taxon>Scleractinia</taxon>
        <taxon>Fungiina</taxon>
        <taxon>Poritidae</taxon>
        <taxon>Porites</taxon>
    </lineage>
</organism>
<dbReference type="PANTHER" id="PTHR46791:SF5">
    <property type="entry name" value="CLR5 DOMAIN-CONTAINING PROTEIN-RELATED"/>
    <property type="match status" value="1"/>
</dbReference>